<organism evidence="2 3">
    <name type="scientific">Hemibagrus guttatus</name>
    <dbReference type="NCBI Taxonomy" id="175788"/>
    <lineage>
        <taxon>Eukaryota</taxon>
        <taxon>Metazoa</taxon>
        <taxon>Chordata</taxon>
        <taxon>Craniata</taxon>
        <taxon>Vertebrata</taxon>
        <taxon>Euteleostomi</taxon>
        <taxon>Actinopterygii</taxon>
        <taxon>Neopterygii</taxon>
        <taxon>Teleostei</taxon>
        <taxon>Ostariophysi</taxon>
        <taxon>Siluriformes</taxon>
        <taxon>Bagridae</taxon>
        <taxon>Hemibagrus</taxon>
    </lineage>
</organism>
<reference evidence="2" key="1">
    <citation type="submission" date="2023-06" db="EMBL/GenBank/DDBJ databases">
        <title>Male Hemibagrus guttatus genome.</title>
        <authorList>
            <person name="Bian C."/>
        </authorList>
    </citation>
    <scope>NUCLEOTIDE SEQUENCE</scope>
    <source>
        <strain evidence="2">Male_cb2023</strain>
        <tissue evidence="2">Muscle</tissue>
    </source>
</reference>
<accession>A0AAE0QHG4</accession>
<name>A0AAE0QHG4_9TELE</name>
<keyword evidence="3" id="KW-1185">Reference proteome</keyword>
<comment type="caution">
    <text evidence="2">The sequence shown here is derived from an EMBL/GenBank/DDBJ whole genome shotgun (WGS) entry which is preliminary data.</text>
</comment>
<dbReference type="AlphaFoldDB" id="A0AAE0QHG4"/>
<dbReference type="Proteomes" id="UP001274896">
    <property type="component" value="Unassembled WGS sequence"/>
</dbReference>
<feature type="region of interest" description="Disordered" evidence="1">
    <location>
        <begin position="24"/>
        <end position="56"/>
    </location>
</feature>
<evidence type="ECO:0000313" key="2">
    <source>
        <dbReference type="EMBL" id="KAK3520196.1"/>
    </source>
</evidence>
<evidence type="ECO:0000256" key="1">
    <source>
        <dbReference type="SAM" id="MobiDB-lite"/>
    </source>
</evidence>
<evidence type="ECO:0000313" key="3">
    <source>
        <dbReference type="Proteomes" id="UP001274896"/>
    </source>
</evidence>
<dbReference type="EMBL" id="JAUCMX010000016">
    <property type="protein sequence ID" value="KAK3520196.1"/>
    <property type="molecule type" value="Genomic_DNA"/>
</dbReference>
<proteinExistence type="predicted"/>
<sequence>MNMSNYMRNCISFKVLTRCKSNYSGNPLHRPGKSSAKPIQNGNHPGREFGDGETDQPASGLLCPFWANLCLALDYPKCMKNTFHFIQQVMLNLGKGELAPKIQSLKIQLAL</sequence>
<protein>
    <submittedName>
        <fullName evidence="2">Uncharacterized protein</fullName>
    </submittedName>
</protein>
<gene>
    <name evidence="2" type="ORF">QTP70_017928</name>
</gene>